<dbReference type="InterPro" id="IPR013078">
    <property type="entry name" value="His_Pase_superF_clade-1"/>
</dbReference>
<dbReference type="RefSeq" id="WP_066236472.1">
    <property type="nucleotide sequence ID" value="NZ_LRFC01000001.1"/>
</dbReference>
<dbReference type="GO" id="GO:0016791">
    <property type="term" value="F:phosphatase activity"/>
    <property type="evidence" value="ECO:0007669"/>
    <property type="project" value="TreeGrafter"/>
</dbReference>
<dbReference type="OrthoDB" id="2185101at2"/>
<reference evidence="2" key="1">
    <citation type="submission" date="2016-01" db="EMBL/GenBank/DDBJ databases">
        <title>Draft genome of Chromobacterium sp. F49.</title>
        <authorList>
            <person name="Hong K.W."/>
        </authorList>
    </citation>
    <scope>NUCLEOTIDE SEQUENCE [LARGE SCALE GENOMIC DNA]</scope>
    <source>
        <strain evidence="2">P7IIIA</strain>
    </source>
</reference>
<evidence type="ECO:0000313" key="2">
    <source>
        <dbReference type="Proteomes" id="UP000076567"/>
    </source>
</evidence>
<comment type="caution">
    <text evidence="1">The sequence shown here is derived from an EMBL/GenBank/DDBJ whole genome shotgun (WGS) entry which is preliminary data.</text>
</comment>
<accession>A0A165P681</accession>
<protein>
    <submittedName>
        <fullName evidence="1">Phosphoglycerate mutase</fullName>
    </submittedName>
</protein>
<dbReference type="InterPro" id="IPR029033">
    <property type="entry name" value="His_PPase_superfam"/>
</dbReference>
<dbReference type="Gene3D" id="3.40.50.1240">
    <property type="entry name" value="Phosphoglycerate mutase-like"/>
    <property type="match status" value="1"/>
</dbReference>
<proteinExistence type="predicted"/>
<sequence length="190" mass="21971">MSTYVYMVRHCDSPKEGNERTRGLTPKGYSDSQLITDILKSEKINAVVSSPYRRSILTVKKIADQLGQEVVIYEDLKERKFSSEDNRISDKQLAPLLEKSFKESTFALEGGESNDDCQKRAIEVINELLDKYRDKNIVIGTHGAVMTLIMGYFDSTFDLEFLQRTTKPDLYRLEFKEKDLVDVKRLWDVQ</sequence>
<keyword evidence="2" id="KW-1185">Reference proteome</keyword>
<evidence type="ECO:0000313" key="1">
    <source>
        <dbReference type="EMBL" id="KZE69125.1"/>
    </source>
</evidence>
<dbReference type="PANTHER" id="PTHR48100">
    <property type="entry name" value="BROAD-SPECIFICITY PHOSPHATASE YOR283W-RELATED"/>
    <property type="match status" value="1"/>
</dbReference>
<dbReference type="InterPro" id="IPR050275">
    <property type="entry name" value="PGM_Phosphatase"/>
</dbReference>
<dbReference type="SUPFAM" id="SSF53254">
    <property type="entry name" value="Phosphoglycerate mutase-like"/>
    <property type="match status" value="1"/>
</dbReference>
<dbReference type="PANTHER" id="PTHR48100:SF59">
    <property type="entry name" value="ADENOSYLCOBALAMIN_ALPHA-RIBAZOLE PHOSPHATASE"/>
    <property type="match status" value="1"/>
</dbReference>
<organism evidence="1 2">
    <name type="scientific">Fictibacillus phosphorivorans</name>
    <dbReference type="NCBI Taxonomy" id="1221500"/>
    <lineage>
        <taxon>Bacteria</taxon>
        <taxon>Bacillati</taxon>
        <taxon>Bacillota</taxon>
        <taxon>Bacilli</taxon>
        <taxon>Bacillales</taxon>
        <taxon>Fictibacillaceae</taxon>
        <taxon>Fictibacillus</taxon>
    </lineage>
</organism>
<dbReference type="GO" id="GO:0005737">
    <property type="term" value="C:cytoplasm"/>
    <property type="evidence" value="ECO:0007669"/>
    <property type="project" value="TreeGrafter"/>
</dbReference>
<name>A0A165P681_9BACL</name>
<gene>
    <name evidence="1" type="ORF">AWM68_02335</name>
</gene>
<dbReference type="EMBL" id="LRFC01000001">
    <property type="protein sequence ID" value="KZE69125.1"/>
    <property type="molecule type" value="Genomic_DNA"/>
</dbReference>
<dbReference type="Pfam" id="PF00300">
    <property type="entry name" value="His_Phos_1"/>
    <property type="match status" value="1"/>
</dbReference>
<dbReference type="AlphaFoldDB" id="A0A165P681"/>
<dbReference type="Proteomes" id="UP000076567">
    <property type="component" value="Unassembled WGS sequence"/>
</dbReference>